<keyword evidence="2" id="KW-1185">Reference proteome</keyword>
<gene>
    <name evidence="1" type="ORF">PSYICH_LOCUS11590</name>
</gene>
<proteinExistence type="predicted"/>
<reference evidence="1" key="1">
    <citation type="submission" date="2022-01" db="EMBL/GenBank/DDBJ databases">
        <authorList>
            <person name="King R."/>
        </authorList>
    </citation>
    <scope>NUCLEOTIDE SEQUENCE</scope>
</reference>
<dbReference type="Proteomes" id="UP001153636">
    <property type="component" value="Chromosome 5"/>
</dbReference>
<dbReference type="EMBL" id="OV651817">
    <property type="protein sequence ID" value="CAH1111190.1"/>
    <property type="molecule type" value="Genomic_DNA"/>
</dbReference>
<evidence type="ECO:0000313" key="2">
    <source>
        <dbReference type="Proteomes" id="UP001153636"/>
    </source>
</evidence>
<sequence>MGFNTSTETSSPLPNNNSASVISRHLPILKDDLKNSDEQKDVNAERIQTVSVTNMEENHYNLDINLQEKQNNSDVNIEKEQTILDNMEEKQYNLDVNMQKIQKNSYVYIEKDQNILDNNMETEQNNYFDNVLKDSDDSIKDRDFVVSRSSEDF</sequence>
<name>A0A9P0D4H0_9CUCU</name>
<evidence type="ECO:0000313" key="1">
    <source>
        <dbReference type="EMBL" id="CAH1111190.1"/>
    </source>
</evidence>
<dbReference type="AlphaFoldDB" id="A0A9P0D4H0"/>
<organism evidence="1 2">
    <name type="scientific">Psylliodes chrysocephalus</name>
    <dbReference type="NCBI Taxonomy" id="3402493"/>
    <lineage>
        <taxon>Eukaryota</taxon>
        <taxon>Metazoa</taxon>
        <taxon>Ecdysozoa</taxon>
        <taxon>Arthropoda</taxon>
        <taxon>Hexapoda</taxon>
        <taxon>Insecta</taxon>
        <taxon>Pterygota</taxon>
        <taxon>Neoptera</taxon>
        <taxon>Endopterygota</taxon>
        <taxon>Coleoptera</taxon>
        <taxon>Polyphaga</taxon>
        <taxon>Cucujiformia</taxon>
        <taxon>Chrysomeloidea</taxon>
        <taxon>Chrysomelidae</taxon>
        <taxon>Galerucinae</taxon>
        <taxon>Alticini</taxon>
        <taxon>Psylliodes</taxon>
    </lineage>
</organism>
<accession>A0A9P0D4H0</accession>
<protein>
    <submittedName>
        <fullName evidence="1">Uncharacterized protein</fullName>
    </submittedName>
</protein>